<protein>
    <submittedName>
        <fullName evidence="1">Uncharacterized protein</fullName>
    </submittedName>
</protein>
<name>A0A238C4P2_9BILA</name>
<organism evidence="1 2">
    <name type="scientific">Onchocerca flexuosa</name>
    <dbReference type="NCBI Taxonomy" id="387005"/>
    <lineage>
        <taxon>Eukaryota</taxon>
        <taxon>Metazoa</taxon>
        <taxon>Ecdysozoa</taxon>
        <taxon>Nematoda</taxon>
        <taxon>Chromadorea</taxon>
        <taxon>Rhabditida</taxon>
        <taxon>Spirurina</taxon>
        <taxon>Spiruromorpha</taxon>
        <taxon>Filarioidea</taxon>
        <taxon>Onchocercidae</taxon>
        <taxon>Onchocerca</taxon>
    </lineage>
</organism>
<reference evidence="1 2" key="1">
    <citation type="submission" date="2015-12" db="EMBL/GenBank/DDBJ databases">
        <title>Draft genome of the nematode, Onchocerca flexuosa.</title>
        <authorList>
            <person name="Mitreva M."/>
        </authorList>
    </citation>
    <scope>NUCLEOTIDE SEQUENCE [LARGE SCALE GENOMIC DNA]</scope>
    <source>
        <strain evidence="1">Red Deer</strain>
    </source>
</reference>
<evidence type="ECO:0000313" key="1">
    <source>
        <dbReference type="EMBL" id="OZC11878.1"/>
    </source>
</evidence>
<gene>
    <name evidence="1" type="ORF">X798_01059</name>
</gene>
<sequence length="234" mass="27117">MFIKEHSIQCLVLENFHDNQISLTSSEKYFKVVTDKRLKHFQFQKNKNLCAKGGSSLMELHDSGILRYKEPPPSSKPFMPHIFVSPIHRRSSSDILGGRCFRFHREIQQFDNFLVACNHVSITIRDVANPSDQRKECKKIKLWYKGVLGGYHCDRLSYLCLKSQCLIVNINRRETFAKESLDSRIEKVYFILRQTAGYVSRNGNIKRGRNSAQRTSKPLPCSILFKSRRGSVTD</sequence>
<dbReference type="EMBL" id="KZ269979">
    <property type="protein sequence ID" value="OZC11878.1"/>
    <property type="molecule type" value="Genomic_DNA"/>
</dbReference>
<evidence type="ECO:0000313" key="2">
    <source>
        <dbReference type="Proteomes" id="UP000242913"/>
    </source>
</evidence>
<dbReference type="Proteomes" id="UP000242913">
    <property type="component" value="Unassembled WGS sequence"/>
</dbReference>
<accession>A0A238C4P2</accession>
<keyword evidence="2" id="KW-1185">Reference proteome</keyword>
<dbReference type="AlphaFoldDB" id="A0A238C4P2"/>
<proteinExistence type="predicted"/>